<keyword evidence="7" id="KW-1185">Reference proteome</keyword>
<dbReference type="PANTHER" id="PTHR37481">
    <property type="entry name" value="LIPOPOLYSACCHARIDE EXPORT SYSTEM PROTEIN LPTC"/>
    <property type="match status" value="1"/>
</dbReference>
<organism evidence="6 7">
    <name type="scientific">Marinobacter zhanjiangensis</name>
    <dbReference type="NCBI Taxonomy" id="578215"/>
    <lineage>
        <taxon>Bacteria</taxon>
        <taxon>Pseudomonadati</taxon>
        <taxon>Pseudomonadota</taxon>
        <taxon>Gammaproteobacteria</taxon>
        <taxon>Pseudomonadales</taxon>
        <taxon>Marinobacteraceae</taxon>
        <taxon>Marinobacter</taxon>
    </lineage>
</organism>
<keyword evidence="3" id="KW-0812">Transmembrane</keyword>
<comment type="caution">
    <text evidence="6">The sequence shown here is derived from an EMBL/GenBank/DDBJ whole genome shotgun (WGS) entry which is preliminary data.</text>
</comment>
<dbReference type="Pfam" id="PF06835">
    <property type="entry name" value="LptC"/>
    <property type="match status" value="1"/>
</dbReference>
<proteinExistence type="predicted"/>
<sequence length="207" mass="23164">MKSPDDARNLLVRILDLLARPGIRNPGLLIAVLALGFMLWQSDESRTTDTEAERLRGETEPDTFINQGVLRSFDEQGRPKLVATSPRTEQFDDRQEAVLEAPDATLYDHEADLRWLVTSNHGLYHMSTEVMELEGSVEVTRSVEGGDAVLLTEYLRIDNPAGKATTDRPVTLKSPGSITHARGMTGWFNERVLELENSVEGIYETRP</sequence>
<gene>
    <name evidence="6" type="ORF">GCM10007071_15450</name>
</gene>
<dbReference type="PANTHER" id="PTHR37481:SF1">
    <property type="entry name" value="LIPOPOLYSACCHARIDE EXPORT SYSTEM PROTEIN LPTC"/>
    <property type="match status" value="1"/>
</dbReference>
<dbReference type="InterPro" id="IPR026265">
    <property type="entry name" value="LptC"/>
</dbReference>
<evidence type="ECO:0000313" key="6">
    <source>
        <dbReference type="EMBL" id="GGY69463.1"/>
    </source>
</evidence>
<protein>
    <recommendedName>
        <fullName evidence="8">Lipopolysaccharide export system protein LptC</fullName>
    </recommendedName>
</protein>
<keyword evidence="4" id="KW-1133">Transmembrane helix</keyword>
<dbReference type="EMBL" id="BMXV01000003">
    <property type="protein sequence ID" value="GGY69463.1"/>
    <property type="molecule type" value="Genomic_DNA"/>
</dbReference>
<keyword evidence="2" id="KW-0997">Cell inner membrane</keyword>
<evidence type="ECO:0000256" key="4">
    <source>
        <dbReference type="ARBA" id="ARBA00022989"/>
    </source>
</evidence>
<dbReference type="NCBIfam" id="TIGR04409">
    <property type="entry name" value="LptC_YrbK"/>
    <property type="match status" value="1"/>
</dbReference>
<accession>A0ABQ3AX12</accession>
<evidence type="ECO:0000256" key="2">
    <source>
        <dbReference type="ARBA" id="ARBA00022519"/>
    </source>
</evidence>
<dbReference type="InterPro" id="IPR052363">
    <property type="entry name" value="LPS_export_LptC"/>
</dbReference>
<reference evidence="7" key="1">
    <citation type="journal article" date="2019" name="Int. J. Syst. Evol. Microbiol.">
        <title>The Global Catalogue of Microorganisms (GCM) 10K type strain sequencing project: providing services to taxonomists for standard genome sequencing and annotation.</title>
        <authorList>
            <consortium name="The Broad Institute Genomics Platform"/>
            <consortium name="The Broad Institute Genome Sequencing Center for Infectious Disease"/>
            <person name="Wu L."/>
            <person name="Ma J."/>
        </authorList>
    </citation>
    <scope>NUCLEOTIDE SEQUENCE [LARGE SCALE GENOMIC DNA]</scope>
    <source>
        <strain evidence="7">KCTC 22280</strain>
    </source>
</reference>
<dbReference type="RefSeq" id="WP_189575121.1">
    <property type="nucleotide sequence ID" value="NZ_BMXV01000003.1"/>
</dbReference>
<dbReference type="Gene3D" id="2.60.450.10">
    <property type="entry name" value="Lipopolysaccharide (LPS) transport protein A like domain"/>
    <property type="match status" value="1"/>
</dbReference>
<evidence type="ECO:0000313" key="7">
    <source>
        <dbReference type="Proteomes" id="UP000601597"/>
    </source>
</evidence>
<keyword evidence="1" id="KW-1003">Cell membrane</keyword>
<dbReference type="InterPro" id="IPR010664">
    <property type="entry name" value="LipoPS_assembly_LptC-rel"/>
</dbReference>
<dbReference type="Proteomes" id="UP000601597">
    <property type="component" value="Unassembled WGS sequence"/>
</dbReference>
<evidence type="ECO:0008006" key="8">
    <source>
        <dbReference type="Google" id="ProtNLM"/>
    </source>
</evidence>
<evidence type="ECO:0000256" key="1">
    <source>
        <dbReference type="ARBA" id="ARBA00022475"/>
    </source>
</evidence>
<evidence type="ECO:0000256" key="5">
    <source>
        <dbReference type="ARBA" id="ARBA00023136"/>
    </source>
</evidence>
<keyword evidence="5" id="KW-0472">Membrane</keyword>
<evidence type="ECO:0000256" key="3">
    <source>
        <dbReference type="ARBA" id="ARBA00022692"/>
    </source>
</evidence>
<name>A0ABQ3AX12_9GAMM</name>